<dbReference type="SMART" id="SM00283">
    <property type="entry name" value="MA"/>
    <property type="match status" value="1"/>
</dbReference>
<keyword evidence="3" id="KW-0807">Transducer</keyword>
<evidence type="ECO:0000259" key="7">
    <source>
        <dbReference type="PROSITE" id="PS50885"/>
    </source>
</evidence>
<dbReference type="Gene3D" id="6.10.340.10">
    <property type="match status" value="1"/>
</dbReference>
<name>A0A1V4SEJ1_RUMHU</name>
<feature type="domain" description="Methyl-accepting transducer" evidence="6">
    <location>
        <begin position="285"/>
        <end position="522"/>
    </location>
</feature>
<keyword evidence="4" id="KW-0175">Coiled coil</keyword>
<dbReference type="PANTHER" id="PTHR43531">
    <property type="entry name" value="PROTEIN ICFG"/>
    <property type="match status" value="1"/>
</dbReference>
<dbReference type="PROSITE" id="PS50885">
    <property type="entry name" value="HAMP"/>
    <property type="match status" value="1"/>
</dbReference>
<evidence type="ECO:0000313" key="8">
    <source>
        <dbReference type="EMBL" id="OPX42329.1"/>
    </source>
</evidence>
<comment type="caution">
    <text evidence="8">The sequence shown here is derived from an EMBL/GenBank/DDBJ whole genome shotgun (WGS) entry which is preliminary data.</text>
</comment>
<evidence type="ECO:0000256" key="2">
    <source>
        <dbReference type="ARBA" id="ARBA00029447"/>
    </source>
</evidence>
<dbReference type="GO" id="GO:0007165">
    <property type="term" value="P:signal transduction"/>
    <property type="evidence" value="ECO:0007669"/>
    <property type="project" value="UniProtKB-KW"/>
</dbReference>
<keyword evidence="5" id="KW-0812">Transmembrane</keyword>
<evidence type="ECO:0000313" key="9">
    <source>
        <dbReference type="Proteomes" id="UP000191554"/>
    </source>
</evidence>
<evidence type="ECO:0000259" key="6">
    <source>
        <dbReference type="PROSITE" id="PS50111"/>
    </source>
</evidence>
<feature type="transmembrane region" description="Helical" evidence="5">
    <location>
        <begin position="187"/>
        <end position="210"/>
    </location>
</feature>
<dbReference type="Gene3D" id="1.10.287.950">
    <property type="entry name" value="Methyl-accepting chemotaxis protein"/>
    <property type="match status" value="1"/>
</dbReference>
<evidence type="ECO:0000256" key="4">
    <source>
        <dbReference type="SAM" id="Coils"/>
    </source>
</evidence>
<dbReference type="GO" id="GO:0005886">
    <property type="term" value="C:plasma membrane"/>
    <property type="evidence" value="ECO:0007669"/>
    <property type="project" value="TreeGrafter"/>
</dbReference>
<dbReference type="Proteomes" id="UP000191554">
    <property type="component" value="Unassembled WGS sequence"/>
</dbReference>
<dbReference type="InterPro" id="IPR024478">
    <property type="entry name" value="HlyB_4HB_MCP"/>
</dbReference>
<dbReference type="STRING" id="48256.CLHUN_37470"/>
<reference evidence="8 9" key="1">
    <citation type="submission" date="2017-03" db="EMBL/GenBank/DDBJ databases">
        <title>Genome sequence of Clostridium hungatei DSM 14427.</title>
        <authorList>
            <person name="Poehlein A."/>
            <person name="Daniel R."/>
        </authorList>
    </citation>
    <scope>NUCLEOTIDE SEQUENCE [LARGE SCALE GENOMIC DNA]</scope>
    <source>
        <strain evidence="8 9">DSM 14427</strain>
    </source>
</reference>
<evidence type="ECO:0000256" key="3">
    <source>
        <dbReference type="PROSITE-ProRule" id="PRU00284"/>
    </source>
</evidence>
<dbReference type="GO" id="GO:0004888">
    <property type="term" value="F:transmembrane signaling receptor activity"/>
    <property type="evidence" value="ECO:0007669"/>
    <property type="project" value="InterPro"/>
</dbReference>
<dbReference type="AlphaFoldDB" id="A0A1V4SEJ1"/>
<dbReference type="PRINTS" id="PR00260">
    <property type="entry name" value="CHEMTRNSDUCR"/>
</dbReference>
<dbReference type="InterPro" id="IPR004090">
    <property type="entry name" value="Chemotax_Me-accpt_rcpt"/>
</dbReference>
<dbReference type="Pfam" id="PF12729">
    <property type="entry name" value="4HB_MCP_1"/>
    <property type="match status" value="1"/>
</dbReference>
<organism evidence="8 9">
    <name type="scientific">Ruminiclostridium hungatei</name>
    <name type="common">Clostridium hungatei</name>
    <dbReference type="NCBI Taxonomy" id="48256"/>
    <lineage>
        <taxon>Bacteria</taxon>
        <taxon>Bacillati</taxon>
        <taxon>Bacillota</taxon>
        <taxon>Clostridia</taxon>
        <taxon>Eubacteriales</taxon>
        <taxon>Oscillospiraceae</taxon>
        <taxon>Ruminiclostridium</taxon>
    </lineage>
</organism>
<dbReference type="RefSeq" id="WP_080066150.1">
    <property type="nucleotide sequence ID" value="NZ_MZGX01000030.1"/>
</dbReference>
<dbReference type="PROSITE" id="PS50111">
    <property type="entry name" value="CHEMOTAXIS_TRANSDUC_2"/>
    <property type="match status" value="1"/>
</dbReference>
<dbReference type="PANTHER" id="PTHR43531:SF11">
    <property type="entry name" value="METHYL-ACCEPTING CHEMOTAXIS PROTEIN 3"/>
    <property type="match status" value="1"/>
</dbReference>
<dbReference type="EMBL" id="MZGX01000030">
    <property type="protein sequence ID" value="OPX42329.1"/>
    <property type="molecule type" value="Genomic_DNA"/>
</dbReference>
<keyword evidence="5" id="KW-0472">Membrane</keyword>
<dbReference type="Pfam" id="PF00015">
    <property type="entry name" value="MCPsignal"/>
    <property type="match status" value="1"/>
</dbReference>
<feature type="domain" description="HAMP" evidence="7">
    <location>
        <begin position="211"/>
        <end position="266"/>
    </location>
</feature>
<dbReference type="Pfam" id="PF00672">
    <property type="entry name" value="HAMP"/>
    <property type="match status" value="1"/>
</dbReference>
<keyword evidence="5" id="KW-1133">Transmembrane helix</keyword>
<comment type="similarity">
    <text evidence="2">Belongs to the methyl-accepting chemotaxis (MCP) protein family.</text>
</comment>
<dbReference type="GO" id="GO:0006935">
    <property type="term" value="P:chemotaxis"/>
    <property type="evidence" value="ECO:0007669"/>
    <property type="project" value="UniProtKB-KW"/>
</dbReference>
<gene>
    <name evidence="8" type="primary">mcp4_4</name>
    <name evidence="8" type="ORF">CLHUN_37470</name>
</gene>
<accession>A0A1V4SEJ1</accession>
<dbReference type="InterPro" id="IPR004089">
    <property type="entry name" value="MCPsignal_dom"/>
</dbReference>
<keyword evidence="1" id="KW-0145">Chemotaxis</keyword>
<dbReference type="InterPro" id="IPR003660">
    <property type="entry name" value="HAMP_dom"/>
</dbReference>
<keyword evidence="9" id="KW-1185">Reference proteome</keyword>
<evidence type="ECO:0000256" key="1">
    <source>
        <dbReference type="ARBA" id="ARBA00022500"/>
    </source>
</evidence>
<dbReference type="CDD" id="cd06225">
    <property type="entry name" value="HAMP"/>
    <property type="match status" value="1"/>
</dbReference>
<protein>
    <submittedName>
        <fullName evidence="8">Methyl-accepting chemotaxis protein 4</fullName>
    </submittedName>
</protein>
<dbReference type="InterPro" id="IPR051310">
    <property type="entry name" value="MCP_chemotaxis"/>
</dbReference>
<dbReference type="SMART" id="SM00304">
    <property type="entry name" value="HAMP"/>
    <property type="match status" value="1"/>
</dbReference>
<dbReference type="SUPFAM" id="SSF58104">
    <property type="entry name" value="Methyl-accepting chemotaxis protein (MCP) signaling domain"/>
    <property type="match status" value="1"/>
</dbReference>
<sequence length="572" mass="63056">MFKKLKVFQKISLLSILVLALLLAEGIVSYFHLNKANKDIDSLYNDYLKGTQYINDIRASARANEANILYIILSKDNAKLQQQKLEDIKALNQQINDDINNLKAINANLFGVEAISSASTNISEYDEIYNKIVELGMAGKQEEAKAYLNENIKTIENYQQQYRDMATHMIELSEGIYNKNTEDLDKAVVALIVAFFAATVLAVAFIYFIARNISKPMGIVSGHLKKIGSGDLTAVVPDTYEKNMDEVGEIARSLSFMQSSLIAIVRSVIMESKKSQENVIQANESMLNLNSQISEISDITRQLTSEMEGTASSIQDITSTAGEIEKAVEFVASKAYEGASNSSDISKRAAHTKSQAVQSLNDTQQAFAEAKEKMQLAINSVQKVKNLHEMYSSILAITEQTNLLALNASIEAARAGEHGKGFAVVADEIKKLSVESKNTVAKMQELSNEITSSVNGLVENSTVMLNFVSDKVYKDYSILIDTSEQYSNDAKFYNDISNELSATSQQLLASIQNMVQAVMEISRATNQGVSELNYIAEKTMNISHLSNTTINLSQNVTESSETIIRSVAAFTL</sequence>
<dbReference type="OrthoDB" id="1062at2"/>
<feature type="coiled-coil region" evidence="4">
    <location>
        <begin position="78"/>
        <end position="108"/>
    </location>
</feature>
<evidence type="ECO:0000256" key="5">
    <source>
        <dbReference type="SAM" id="Phobius"/>
    </source>
</evidence>
<proteinExistence type="inferred from homology"/>